<dbReference type="EMBL" id="JAAMOB010000021">
    <property type="protein sequence ID" value="KAF4098531.1"/>
    <property type="molecule type" value="Genomic_DNA"/>
</dbReference>
<evidence type="ECO:0000256" key="6">
    <source>
        <dbReference type="ARBA" id="ARBA00022825"/>
    </source>
</evidence>
<dbReference type="GO" id="GO:0004252">
    <property type="term" value="F:serine-type endopeptidase activity"/>
    <property type="evidence" value="ECO:0007669"/>
    <property type="project" value="InterPro"/>
</dbReference>
<evidence type="ECO:0000256" key="7">
    <source>
        <dbReference type="ARBA" id="ARBA00023157"/>
    </source>
</evidence>
<dbReference type="InterPro" id="IPR033116">
    <property type="entry name" value="TRYPSIN_SER"/>
</dbReference>
<evidence type="ECO:0000256" key="5">
    <source>
        <dbReference type="ARBA" id="ARBA00022801"/>
    </source>
</evidence>
<sequence>MVQSCLCQDGHWTSKTKIITTPECQSPIASVLQKAEVHIINNTVCNNLMDDGITPHMICAGVLSGGVDACQGDSGGPMTSTESNGRMFLAGVLAYSILISNNIHDTVFAAVKG</sequence>
<proteinExistence type="predicted"/>
<dbReference type="Gene3D" id="2.40.10.10">
    <property type="entry name" value="Trypsin-like serine proteases"/>
    <property type="match status" value="1"/>
</dbReference>
<dbReference type="GO" id="GO:0005576">
    <property type="term" value="C:extracellular region"/>
    <property type="evidence" value="ECO:0007669"/>
    <property type="project" value="UniProtKB-SubCell"/>
</dbReference>
<evidence type="ECO:0000256" key="8">
    <source>
        <dbReference type="ARBA" id="ARBA00023180"/>
    </source>
</evidence>
<dbReference type="InterPro" id="IPR009003">
    <property type="entry name" value="Peptidase_S1_PA"/>
</dbReference>
<keyword evidence="2" id="KW-0964">Secreted</keyword>
<organism evidence="10 11">
    <name type="scientific">Onychostoma macrolepis</name>
    <dbReference type="NCBI Taxonomy" id="369639"/>
    <lineage>
        <taxon>Eukaryota</taxon>
        <taxon>Metazoa</taxon>
        <taxon>Chordata</taxon>
        <taxon>Craniata</taxon>
        <taxon>Vertebrata</taxon>
        <taxon>Euteleostomi</taxon>
        <taxon>Actinopterygii</taxon>
        <taxon>Neopterygii</taxon>
        <taxon>Teleostei</taxon>
        <taxon>Ostariophysi</taxon>
        <taxon>Cypriniformes</taxon>
        <taxon>Cyprinidae</taxon>
        <taxon>Acrossocheilinae</taxon>
        <taxon>Onychostoma</taxon>
    </lineage>
</organism>
<dbReference type="GO" id="GO:0006508">
    <property type="term" value="P:proteolysis"/>
    <property type="evidence" value="ECO:0007669"/>
    <property type="project" value="UniProtKB-KW"/>
</dbReference>
<comment type="caution">
    <text evidence="10">The sequence shown here is derived from an EMBL/GenBank/DDBJ whole genome shotgun (WGS) entry which is preliminary data.</text>
</comment>
<evidence type="ECO:0000259" key="9">
    <source>
        <dbReference type="PROSITE" id="PS50240"/>
    </source>
</evidence>
<keyword evidence="4" id="KW-0732">Signal</keyword>
<protein>
    <recommendedName>
        <fullName evidence="9">Peptidase S1 domain-containing protein</fullName>
    </recommendedName>
</protein>
<dbReference type="PANTHER" id="PTHR24252:SF17">
    <property type="entry name" value="SUPPRESSOR OF TUMORIGENICITY 14 PROTEIN HOMOLOG-RELATED"/>
    <property type="match status" value="1"/>
</dbReference>
<evidence type="ECO:0000256" key="2">
    <source>
        <dbReference type="ARBA" id="ARBA00022525"/>
    </source>
</evidence>
<keyword evidence="6" id="KW-0720">Serine protease</keyword>
<keyword evidence="3" id="KW-0645">Protease</keyword>
<evidence type="ECO:0000256" key="4">
    <source>
        <dbReference type="ARBA" id="ARBA00022729"/>
    </source>
</evidence>
<keyword evidence="8" id="KW-0325">Glycoprotein</keyword>
<dbReference type="FunFam" id="2.40.10.10:FF:000054">
    <property type="entry name" value="Complement C1r subcomponent"/>
    <property type="match status" value="1"/>
</dbReference>
<feature type="domain" description="Peptidase S1" evidence="9">
    <location>
        <begin position="1"/>
        <end position="113"/>
    </location>
</feature>
<dbReference type="InterPro" id="IPR043504">
    <property type="entry name" value="Peptidase_S1_PA_chymotrypsin"/>
</dbReference>
<evidence type="ECO:0000256" key="1">
    <source>
        <dbReference type="ARBA" id="ARBA00004613"/>
    </source>
</evidence>
<dbReference type="AlphaFoldDB" id="A0A7J6BUW6"/>
<dbReference type="PANTHER" id="PTHR24252">
    <property type="entry name" value="ACROSIN-RELATED"/>
    <property type="match status" value="1"/>
</dbReference>
<dbReference type="InterPro" id="IPR001254">
    <property type="entry name" value="Trypsin_dom"/>
</dbReference>
<keyword evidence="7" id="KW-1015">Disulfide bond</keyword>
<evidence type="ECO:0000313" key="11">
    <source>
        <dbReference type="Proteomes" id="UP000579812"/>
    </source>
</evidence>
<evidence type="ECO:0000256" key="3">
    <source>
        <dbReference type="ARBA" id="ARBA00022670"/>
    </source>
</evidence>
<keyword evidence="11" id="KW-1185">Reference proteome</keyword>
<evidence type="ECO:0000313" key="10">
    <source>
        <dbReference type="EMBL" id="KAF4098531.1"/>
    </source>
</evidence>
<keyword evidence="5" id="KW-0378">Hydrolase</keyword>
<name>A0A7J6BUW6_9TELE</name>
<dbReference type="Pfam" id="PF00089">
    <property type="entry name" value="Trypsin"/>
    <property type="match status" value="1"/>
</dbReference>
<dbReference type="Proteomes" id="UP000579812">
    <property type="component" value="Unassembled WGS sequence"/>
</dbReference>
<dbReference type="SUPFAM" id="SSF50494">
    <property type="entry name" value="Trypsin-like serine proteases"/>
    <property type="match status" value="1"/>
</dbReference>
<dbReference type="PROSITE" id="PS50240">
    <property type="entry name" value="TRYPSIN_DOM"/>
    <property type="match status" value="1"/>
</dbReference>
<dbReference type="PROSITE" id="PS00135">
    <property type="entry name" value="TRYPSIN_SER"/>
    <property type="match status" value="1"/>
</dbReference>
<comment type="subcellular location">
    <subcellularLocation>
        <location evidence="1">Secreted</location>
    </subcellularLocation>
</comment>
<reference evidence="10 11" key="1">
    <citation type="submission" date="2020-04" db="EMBL/GenBank/DDBJ databases">
        <title>Chromosome-level genome assembly of a cyprinid fish Onychostoma macrolepis by integration of Nanopore Sequencing, Bionano and Hi-C technology.</title>
        <authorList>
            <person name="Wang D."/>
        </authorList>
    </citation>
    <scope>NUCLEOTIDE SEQUENCE [LARGE SCALE GENOMIC DNA]</scope>
    <source>
        <strain evidence="10">SWU-2019</strain>
        <tissue evidence="10">Muscle</tissue>
    </source>
</reference>
<accession>A0A7J6BUW6</accession>
<gene>
    <name evidence="10" type="ORF">G5714_020561</name>
</gene>